<feature type="compositionally biased region" description="Low complexity" evidence="1">
    <location>
        <begin position="74"/>
        <end position="91"/>
    </location>
</feature>
<keyword evidence="3" id="KW-1185">Reference proteome</keyword>
<feature type="region of interest" description="Disordered" evidence="1">
    <location>
        <begin position="74"/>
        <end position="125"/>
    </location>
</feature>
<organism evidence="2 3">
    <name type="scientific">Canna indica</name>
    <name type="common">Indian-shot</name>
    <dbReference type="NCBI Taxonomy" id="4628"/>
    <lineage>
        <taxon>Eukaryota</taxon>
        <taxon>Viridiplantae</taxon>
        <taxon>Streptophyta</taxon>
        <taxon>Embryophyta</taxon>
        <taxon>Tracheophyta</taxon>
        <taxon>Spermatophyta</taxon>
        <taxon>Magnoliopsida</taxon>
        <taxon>Liliopsida</taxon>
        <taxon>Zingiberales</taxon>
        <taxon>Cannaceae</taxon>
        <taxon>Canna</taxon>
    </lineage>
</organism>
<dbReference type="PANTHER" id="PTHR38355:SF1">
    <property type="entry name" value="OS06G0149500 PROTEIN"/>
    <property type="match status" value="1"/>
</dbReference>
<gene>
    <name evidence="2" type="ORF">Cni_G17814</name>
</gene>
<reference evidence="2 3" key="1">
    <citation type="submission" date="2023-10" db="EMBL/GenBank/DDBJ databases">
        <title>Chromosome-scale genome assembly provides insights into flower coloration mechanisms of Canna indica.</title>
        <authorList>
            <person name="Li C."/>
        </authorList>
    </citation>
    <scope>NUCLEOTIDE SEQUENCE [LARGE SCALE GENOMIC DNA]</scope>
    <source>
        <tissue evidence="2">Flower</tissue>
    </source>
</reference>
<protein>
    <submittedName>
        <fullName evidence="2">Uncharacterized protein</fullName>
    </submittedName>
</protein>
<dbReference type="Proteomes" id="UP001327560">
    <property type="component" value="Chromosome 5"/>
</dbReference>
<evidence type="ECO:0000313" key="2">
    <source>
        <dbReference type="EMBL" id="WOL09061.1"/>
    </source>
</evidence>
<dbReference type="GO" id="GO:0005739">
    <property type="term" value="C:mitochondrion"/>
    <property type="evidence" value="ECO:0007669"/>
    <property type="project" value="TreeGrafter"/>
</dbReference>
<evidence type="ECO:0000256" key="1">
    <source>
        <dbReference type="SAM" id="MobiDB-lite"/>
    </source>
</evidence>
<sequence length="125" mass="13051">MEALRRLVSAATKSENVVSALLLGSFAALAFHSSEQQCEIDALEAEKASIRAAVSTMSSTMWACREDLFALASAADDPSSSSPQQPSIPLSRLRAIYGEEEPPSPSSPPPSASGEVAARESISIA</sequence>
<accession>A0AAQ3QGY3</accession>
<proteinExistence type="predicted"/>
<evidence type="ECO:0000313" key="3">
    <source>
        <dbReference type="Proteomes" id="UP001327560"/>
    </source>
</evidence>
<dbReference type="PANTHER" id="PTHR38355">
    <property type="entry name" value="OS06G0149500 PROTEIN"/>
    <property type="match status" value="1"/>
</dbReference>
<dbReference type="AlphaFoldDB" id="A0AAQ3QGY3"/>
<name>A0AAQ3QGY3_9LILI</name>
<dbReference type="EMBL" id="CP136894">
    <property type="protein sequence ID" value="WOL09061.1"/>
    <property type="molecule type" value="Genomic_DNA"/>
</dbReference>